<protein>
    <recommendedName>
        <fullName evidence="3">VWFA domain-containing protein</fullName>
    </recommendedName>
</protein>
<accession>A0ABS7XWK3</accession>
<sequence>MKTLFQFVIVLGLYCSSYSQEKNIETESIAIEHLISFMVEQFSVNSDTIPQRNITFLLETYAPSFNTQDRVILRQAFKLLSERLTQNDSVSIVAYSKYNGIILERTDTKNVKKLLYAVENPISSISFLEKDGIGLAYNMAKKNFSKNTENSVVMIRIPNNEFSVNDSKRKNVSESQNLNRRNKNTVLLTAIALLPELIKVIKD</sequence>
<comment type="caution">
    <text evidence="1">The sequence shown here is derived from an EMBL/GenBank/DDBJ whole genome shotgun (WGS) entry which is preliminary data.</text>
</comment>
<reference evidence="2" key="1">
    <citation type="submission" date="2023-07" db="EMBL/GenBank/DDBJ databases">
        <authorList>
            <person name="Yue Y."/>
        </authorList>
    </citation>
    <scope>NUCLEOTIDE SEQUENCE [LARGE SCALE GENOMIC DNA]</scope>
    <source>
        <strain evidence="2">D23</strain>
    </source>
</reference>
<evidence type="ECO:0008006" key="3">
    <source>
        <dbReference type="Google" id="ProtNLM"/>
    </source>
</evidence>
<dbReference type="RefSeq" id="WP_224529666.1">
    <property type="nucleotide sequence ID" value="NZ_JAIUJR010000007.1"/>
</dbReference>
<evidence type="ECO:0000313" key="1">
    <source>
        <dbReference type="EMBL" id="MCA0133211.1"/>
    </source>
</evidence>
<name>A0ABS7XWK3_9FLAO</name>
<gene>
    <name evidence="1" type="ORF">LBU54_11500</name>
</gene>
<dbReference type="EMBL" id="JAIUJR010000007">
    <property type="protein sequence ID" value="MCA0133211.1"/>
    <property type="molecule type" value="Genomic_DNA"/>
</dbReference>
<dbReference type="Proteomes" id="UP001198901">
    <property type="component" value="Unassembled WGS sequence"/>
</dbReference>
<keyword evidence="2" id="KW-1185">Reference proteome</keyword>
<proteinExistence type="predicted"/>
<organism evidence="1 2">
    <name type="scientific">Winogradskyella alexanderae</name>
    <dbReference type="NCBI Taxonomy" id="2877123"/>
    <lineage>
        <taxon>Bacteria</taxon>
        <taxon>Pseudomonadati</taxon>
        <taxon>Bacteroidota</taxon>
        <taxon>Flavobacteriia</taxon>
        <taxon>Flavobacteriales</taxon>
        <taxon>Flavobacteriaceae</taxon>
        <taxon>Winogradskyella</taxon>
    </lineage>
</organism>
<evidence type="ECO:0000313" key="2">
    <source>
        <dbReference type="Proteomes" id="UP001198901"/>
    </source>
</evidence>